<feature type="transmembrane region" description="Helical" evidence="2">
    <location>
        <begin position="68"/>
        <end position="90"/>
    </location>
</feature>
<comment type="similarity">
    <text evidence="1">Belongs to the protein kinase superfamily. ADCK protein kinase family.</text>
</comment>
<evidence type="ECO:0000313" key="4">
    <source>
        <dbReference type="EMBL" id="MFB9903712.1"/>
    </source>
</evidence>
<dbReference type="RefSeq" id="WP_377850868.1">
    <property type="nucleotide sequence ID" value="NZ_JBHLZU010000006.1"/>
</dbReference>
<dbReference type="InterPro" id="IPR004147">
    <property type="entry name" value="ABC1_dom"/>
</dbReference>
<name>A0ABV5ZS58_9PSEU</name>
<dbReference type="CDD" id="cd05121">
    <property type="entry name" value="ABC1_ADCK3-like"/>
    <property type="match status" value="1"/>
</dbReference>
<keyword evidence="2" id="KW-0472">Membrane</keyword>
<feature type="transmembrane region" description="Helical" evidence="2">
    <location>
        <begin position="619"/>
        <end position="642"/>
    </location>
</feature>
<reference evidence="4 5" key="1">
    <citation type="submission" date="2024-09" db="EMBL/GenBank/DDBJ databases">
        <authorList>
            <person name="Sun Q."/>
            <person name="Mori K."/>
        </authorList>
    </citation>
    <scope>NUCLEOTIDE SEQUENCE [LARGE SCALE GENOMIC DNA]</scope>
    <source>
        <strain evidence="4 5">TBRC 7907</strain>
    </source>
</reference>
<dbReference type="SUPFAM" id="SSF56112">
    <property type="entry name" value="Protein kinase-like (PK-like)"/>
    <property type="match status" value="1"/>
</dbReference>
<keyword evidence="2" id="KW-0812">Transmembrane</keyword>
<keyword evidence="2" id="KW-1133">Transmembrane helix</keyword>
<evidence type="ECO:0000256" key="1">
    <source>
        <dbReference type="ARBA" id="ARBA00009670"/>
    </source>
</evidence>
<keyword evidence="4" id="KW-0418">Kinase</keyword>
<sequence>MDLLAEVFVGVAVFVMVLLFAGAVRRLLGTAFGRVRTLAAGLLAYVVASPLAQAMAGAVGPGDNQVNFVWFVVLAIGCAVLAGMVFLALAEALVPTGSLPTPLEWLRGLGGRLRRARRYSQITRIAIRHGLGPYLRGRDRADRTGTSLARSLREAMEDGGVTFVKLGQILSTRRDLLPEEFVTELSRLRDKVPAAQWAEVDAVLTAELGAPVDEVFASFDRTPLAAASIAQVHVARLRSGEEVVVKVQRPGIRAEVERDVDIVNRLAVTLEQRTRWGRSLGLRELAAGFADAVREELDFRVEAANMAAVAAGSGGGAVTYPAPHEPLCGERVLVMRRLDGVPLGSAAAEITARGLDPRELGRTLLDCLLRQIMIDGVFHADPHPGNVLLLADGRLGLLDFGSVGRLDTALRAALQRLLLAMDRGDPLAAGDALLEIAPRPDEIDEQRLERALGQFMARHLGGGSVHSVRMFTDLFRIVTDHRLSIPPEVAAVFRALATVEGALAQLAPGFDLVAEARTFARGYVGERLEATSLKETVTQEVAAVLPMLRRLPRRVERIAGAVENGRLTVNVRLFADERDRSHVTALLHQVLFTVLGATSGVMAVLLLGTPGGPMVTTSVSLYALFGYNLLLISVVLVLRVLVLMFRR</sequence>
<protein>
    <submittedName>
        <fullName evidence="4">ABC1 kinase family protein</fullName>
    </submittedName>
</protein>
<dbReference type="Proteomes" id="UP001589693">
    <property type="component" value="Unassembled WGS sequence"/>
</dbReference>
<gene>
    <name evidence="4" type="ORF">ACFFQA_07165</name>
</gene>
<keyword evidence="4" id="KW-0808">Transferase</keyword>
<feature type="transmembrane region" description="Helical" evidence="2">
    <location>
        <begin position="586"/>
        <end position="607"/>
    </location>
</feature>
<comment type="caution">
    <text evidence="4">The sequence shown here is derived from an EMBL/GenBank/DDBJ whole genome shotgun (WGS) entry which is preliminary data.</text>
</comment>
<dbReference type="InterPro" id="IPR011009">
    <property type="entry name" value="Kinase-like_dom_sf"/>
</dbReference>
<keyword evidence="5" id="KW-1185">Reference proteome</keyword>
<accession>A0ABV5ZS58</accession>
<feature type="transmembrane region" description="Helical" evidence="2">
    <location>
        <begin position="37"/>
        <end position="56"/>
    </location>
</feature>
<feature type="transmembrane region" description="Helical" evidence="2">
    <location>
        <begin position="6"/>
        <end position="25"/>
    </location>
</feature>
<evidence type="ECO:0000259" key="3">
    <source>
        <dbReference type="Pfam" id="PF03109"/>
    </source>
</evidence>
<evidence type="ECO:0000313" key="5">
    <source>
        <dbReference type="Proteomes" id="UP001589693"/>
    </source>
</evidence>
<feature type="domain" description="ABC1 atypical kinase-like" evidence="3">
    <location>
        <begin position="187"/>
        <end position="424"/>
    </location>
</feature>
<dbReference type="InterPro" id="IPR050154">
    <property type="entry name" value="UbiB_kinase"/>
</dbReference>
<organism evidence="4 5">
    <name type="scientific">Allokutzneria oryzae</name>
    <dbReference type="NCBI Taxonomy" id="1378989"/>
    <lineage>
        <taxon>Bacteria</taxon>
        <taxon>Bacillati</taxon>
        <taxon>Actinomycetota</taxon>
        <taxon>Actinomycetes</taxon>
        <taxon>Pseudonocardiales</taxon>
        <taxon>Pseudonocardiaceae</taxon>
        <taxon>Allokutzneria</taxon>
    </lineage>
</organism>
<dbReference type="Pfam" id="PF03109">
    <property type="entry name" value="ABC1"/>
    <property type="match status" value="1"/>
</dbReference>
<evidence type="ECO:0000256" key="2">
    <source>
        <dbReference type="SAM" id="Phobius"/>
    </source>
</evidence>
<proteinExistence type="inferred from homology"/>
<dbReference type="PANTHER" id="PTHR10566">
    <property type="entry name" value="CHAPERONE-ACTIVITY OF BC1 COMPLEX CABC1 -RELATED"/>
    <property type="match status" value="1"/>
</dbReference>
<dbReference type="PANTHER" id="PTHR10566:SF113">
    <property type="entry name" value="PROTEIN ACTIVITY OF BC1 COMPLEX KINASE 7, CHLOROPLASTIC"/>
    <property type="match status" value="1"/>
</dbReference>
<dbReference type="EMBL" id="JBHLZU010000006">
    <property type="protein sequence ID" value="MFB9903712.1"/>
    <property type="molecule type" value="Genomic_DNA"/>
</dbReference>
<dbReference type="GO" id="GO:0016301">
    <property type="term" value="F:kinase activity"/>
    <property type="evidence" value="ECO:0007669"/>
    <property type="project" value="UniProtKB-KW"/>
</dbReference>